<evidence type="ECO:0000256" key="1">
    <source>
        <dbReference type="ARBA" id="ARBA00004651"/>
    </source>
</evidence>
<accession>A0A0F8XWG8</accession>
<evidence type="ECO:0000256" key="12">
    <source>
        <dbReference type="SAM" id="Phobius"/>
    </source>
</evidence>
<keyword evidence="5 12" id="KW-0812">Transmembrane</keyword>
<evidence type="ECO:0000256" key="2">
    <source>
        <dbReference type="ARBA" id="ARBA00022448"/>
    </source>
</evidence>
<feature type="region of interest" description="Disordered" evidence="11">
    <location>
        <begin position="189"/>
        <end position="209"/>
    </location>
</feature>
<protein>
    <submittedName>
        <fullName evidence="13">Uncharacterized protein</fullName>
    </submittedName>
</protein>
<comment type="subcellular location">
    <subcellularLocation>
        <location evidence="1">Cell membrane</location>
        <topology evidence="1">Multi-pass membrane protein</topology>
    </subcellularLocation>
</comment>
<dbReference type="PANTHER" id="PTHR30365:SF14">
    <property type="entry name" value="CYTOCHROME BD MENAQUINOL OXIDASE SUBUNIT I-RELATED"/>
    <property type="match status" value="1"/>
</dbReference>
<proteinExistence type="predicted"/>
<keyword evidence="8 12" id="KW-1133">Transmembrane helix</keyword>
<dbReference type="GO" id="GO:0070069">
    <property type="term" value="C:cytochrome complex"/>
    <property type="evidence" value="ECO:0007669"/>
    <property type="project" value="InterPro"/>
</dbReference>
<evidence type="ECO:0000256" key="4">
    <source>
        <dbReference type="ARBA" id="ARBA00022617"/>
    </source>
</evidence>
<evidence type="ECO:0000313" key="13">
    <source>
        <dbReference type="EMBL" id="KKK65605.1"/>
    </source>
</evidence>
<evidence type="ECO:0000256" key="6">
    <source>
        <dbReference type="ARBA" id="ARBA00022723"/>
    </source>
</evidence>
<sequence length="209" mass="22995">MGREQPVKLAAFEGLGTTQAEAPFELLGVYEDGRVKDGISIPGLLSIMTFHDRGATVQGLDSVPAQDQPPVNIVRNSFQAMIAIGMALLALSAWYGWILWRRRRLPRSRLFYWCAVAAGPLAAVALITGWIVTEVGRQPWIVYEVMRTSEAITDASGINYLLASLVVVYSALTAGTVFVLRRLARRPLDEPPARHSSDPASPNRRREHG</sequence>
<evidence type="ECO:0000256" key="8">
    <source>
        <dbReference type="ARBA" id="ARBA00022989"/>
    </source>
</evidence>
<evidence type="ECO:0000256" key="7">
    <source>
        <dbReference type="ARBA" id="ARBA00022982"/>
    </source>
</evidence>
<dbReference type="Pfam" id="PF01654">
    <property type="entry name" value="Cyt_bd_oxida_I"/>
    <property type="match status" value="1"/>
</dbReference>
<evidence type="ECO:0000256" key="5">
    <source>
        <dbReference type="ARBA" id="ARBA00022692"/>
    </source>
</evidence>
<organism evidence="13">
    <name type="scientific">marine sediment metagenome</name>
    <dbReference type="NCBI Taxonomy" id="412755"/>
    <lineage>
        <taxon>unclassified sequences</taxon>
        <taxon>metagenomes</taxon>
        <taxon>ecological metagenomes</taxon>
    </lineage>
</organism>
<keyword evidence="6" id="KW-0479">Metal-binding</keyword>
<reference evidence="13" key="1">
    <citation type="journal article" date="2015" name="Nature">
        <title>Complex archaea that bridge the gap between prokaryotes and eukaryotes.</title>
        <authorList>
            <person name="Spang A."/>
            <person name="Saw J.H."/>
            <person name="Jorgensen S.L."/>
            <person name="Zaremba-Niedzwiedzka K."/>
            <person name="Martijn J."/>
            <person name="Lind A.E."/>
            <person name="van Eijk R."/>
            <person name="Schleper C."/>
            <person name="Guy L."/>
            <person name="Ettema T.J."/>
        </authorList>
    </citation>
    <scope>NUCLEOTIDE SEQUENCE</scope>
</reference>
<feature type="transmembrane region" description="Helical" evidence="12">
    <location>
        <begin position="78"/>
        <end position="98"/>
    </location>
</feature>
<evidence type="ECO:0000256" key="9">
    <source>
        <dbReference type="ARBA" id="ARBA00023004"/>
    </source>
</evidence>
<dbReference type="InterPro" id="IPR002585">
    <property type="entry name" value="Cyt-d_ubiquinol_oxidase_su_1"/>
</dbReference>
<keyword evidence="7" id="KW-0249">Electron transport</keyword>
<keyword evidence="2" id="KW-0813">Transport</keyword>
<dbReference type="GO" id="GO:0019646">
    <property type="term" value="P:aerobic electron transport chain"/>
    <property type="evidence" value="ECO:0007669"/>
    <property type="project" value="InterPro"/>
</dbReference>
<feature type="transmembrane region" description="Helical" evidence="12">
    <location>
        <begin position="158"/>
        <end position="180"/>
    </location>
</feature>
<dbReference type="GO" id="GO:0046872">
    <property type="term" value="F:metal ion binding"/>
    <property type="evidence" value="ECO:0007669"/>
    <property type="project" value="UniProtKB-KW"/>
</dbReference>
<dbReference type="EMBL" id="LAZR01060468">
    <property type="protein sequence ID" value="KKK65605.1"/>
    <property type="molecule type" value="Genomic_DNA"/>
</dbReference>
<evidence type="ECO:0000256" key="11">
    <source>
        <dbReference type="SAM" id="MobiDB-lite"/>
    </source>
</evidence>
<dbReference type="GO" id="GO:0005886">
    <property type="term" value="C:plasma membrane"/>
    <property type="evidence" value="ECO:0007669"/>
    <property type="project" value="UniProtKB-SubCell"/>
</dbReference>
<comment type="caution">
    <text evidence="13">The sequence shown here is derived from an EMBL/GenBank/DDBJ whole genome shotgun (WGS) entry which is preliminary data.</text>
</comment>
<dbReference type="GO" id="GO:0009055">
    <property type="term" value="F:electron transfer activity"/>
    <property type="evidence" value="ECO:0007669"/>
    <property type="project" value="InterPro"/>
</dbReference>
<name>A0A0F8XWG8_9ZZZZ</name>
<dbReference type="GO" id="GO:0016682">
    <property type="term" value="F:oxidoreductase activity, acting on diphenols and related substances as donors, oxygen as acceptor"/>
    <property type="evidence" value="ECO:0007669"/>
    <property type="project" value="TreeGrafter"/>
</dbReference>
<dbReference type="AlphaFoldDB" id="A0A0F8XWG8"/>
<evidence type="ECO:0000256" key="10">
    <source>
        <dbReference type="ARBA" id="ARBA00023136"/>
    </source>
</evidence>
<keyword evidence="9" id="KW-0408">Iron</keyword>
<keyword evidence="4" id="KW-0349">Heme</keyword>
<dbReference type="PANTHER" id="PTHR30365">
    <property type="entry name" value="CYTOCHROME D UBIQUINOL OXIDASE"/>
    <property type="match status" value="1"/>
</dbReference>
<keyword evidence="3" id="KW-1003">Cell membrane</keyword>
<feature type="transmembrane region" description="Helical" evidence="12">
    <location>
        <begin position="110"/>
        <end position="132"/>
    </location>
</feature>
<gene>
    <name evidence="13" type="ORF">LCGC14_2972450</name>
</gene>
<dbReference type="GO" id="GO:0020037">
    <property type="term" value="F:heme binding"/>
    <property type="evidence" value="ECO:0007669"/>
    <property type="project" value="TreeGrafter"/>
</dbReference>
<evidence type="ECO:0000256" key="3">
    <source>
        <dbReference type="ARBA" id="ARBA00022475"/>
    </source>
</evidence>
<keyword evidence="10 12" id="KW-0472">Membrane</keyword>